<dbReference type="Proteomes" id="UP000008370">
    <property type="component" value="Unassembled WGS sequence"/>
</dbReference>
<dbReference type="AlphaFoldDB" id="K5VZQ8"/>
<proteinExistence type="predicted"/>
<sequence length="78" mass="8521">MGHLCRTPIVGLTRCTAIGNSWYQGLDIPGRSFLLYSGFMMTNNCKLIAESGSTKSSTQYCSGGYNDGRSVTYDSNHK</sequence>
<name>K5VZQ8_PHACS</name>
<reference evidence="1 2" key="1">
    <citation type="journal article" date="2012" name="BMC Genomics">
        <title>Comparative genomics of the white-rot fungi, Phanerochaete carnosa and P. chrysosporium, to elucidate the genetic basis of the distinct wood types they colonize.</title>
        <authorList>
            <person name="Suzuki H."/>
            <person name="MacDonald J."/>
            <person name="Syed K."/>
            <person name="Salamov A."/>
            <person name="Hori C."/>
            <person name="Aerts A."/>
            <person name="Henrissat B."/>
            <person name="Wiebenga A."/>
            <person name="vanKuyk P.A."/>
            <person name="Barry K."/>
            <person name="Lindquist E."/>
            <person name="LaButti K."/>
            <person name="Lapidus A."/>
            <person name="Lucas S."/>
            <person name="Coutinho P."/>
            <person name="Gong Y."/>
            <person name="Samejima M."/>
            <person name="Mahadevan R."/>
            <person name="Abou-Zaid M."/>
            <person name="de Vries R.P."/>
            <person name="Igarashi K."/>
            <person name="Yadav J.S."/>
            <person name="Grigoriev I.V."/>
            <person name="Master E.R."/>
        </authorList>
    </citation>
    <scope>NUCLEOTIDE SEQUENCE [LARGE SCALE GENOMIC DNA]</scope>
    <source>
        <strain evidence="1 2">HHB-10118-sp</strain>
    </source>
</reference>
<keyword evidence="2" id="KW-1185">Reference proteome</keyword>
<dbReference type="GeneID" id="18908545"/>
<dbReference type="RefSeq" id="XP_007394901.1">
    <property type="nucleotide sequence ID" value="XM_007394839.1"/>
</dbReference>
<dbReference type="HOGENOM" id="CLU_2622816_0_0_1"/>
<protein>
    <submittedName>
        <fullName evidence="1">Uncharacterized protein</fullName>
    </submittedName>
</protein>
<evidence type="ECO:0000313" key="2">
    <source>
        <dbReference type="Proteomes" id="UP000008370"/>
    </source>
</evidence>
<accession>K5VZQ8</accession>
<dbReference type="InParanoid" id="K5VZQ8"/>
<evidence type="ECO:0000313" key="1">
    <source>
        <dbReference type="EMBL" id="EKM57073.1"/>
    </source>
</evidence>
<dbReference type="KEGG" id="pco:PHACADRAFT_142204"/>
<gene>
    <name evidence="1" type="ORF">PHACADRAFT_142204</name>
</gene>
<organism evidence="1 2">
    <name type="scientific">Phanerochaete carnosa (strain HHB-10118-sp)</name>
    <name type="common">White-rot fungus</name>
    <name type="synonym">Peniophora carnosa</name>
    <dbReference type="NCBI Taxonomy" id="650164"/>
    <lineage>
        <taxon>Eukaryota</taxon>
        <taxon>Fungi</taxon>
        <taxon>Dikarya</taxon>
        <taxon>Basidiomycota</taxon>
        <taxon>Agaricomycotina</taxon>
        <taxon>Agaricomycetes</taxon>
        <taxon>Polyporales</taxon>
        <taxon>Phanerochaetaceae</taxon>
        <taxon>Phanerochaete</taxon>
    </lineage>
</organism>
<dbReference type="EMBL" id="JH930471">
    <property type="protein sequence ID" value="EKM57073.1"/>
    <property type="molecule type" value="Genomic_DNA"/>
</dbReference>